<evidence type="ECO:0000313" key="1">
    <source>
        <dbReference type="EMBL" id="GAA4663537.1"/>
    </source>
</evidence>
<dbReference type="PANTHER" id="PTHR10151">
    <property type="entry name" value="ECTONUCLEOTIDE PYROPHOSPHATASE/PHOSPHODIESTERASE"/>
    <property type="match status" value="1"/>
</dbReference>
<organism evidence="1 2">
    <name type="scientific">Frondihabitans cladoniiphilus</name>
    <dbReference type="NCBI Taxonomy" id="715785"/>
    <lineage>
        <taxon>Bacteria</taxon>
        <taxon>Bacillati</taxon>
        <taxon>Actinomycetota</taxon>
        <taxon>Actinomycetes</taxon>
        <taxon>Micrococcales</taxon>
        <taxon>Microbacteriaceae</taxon>
        <taxon>Frondihabitans</taxon>
    </lineage>
</organism>
<dbReference type="SUPFAM" id="SSF53649">
    <property type="entry name" value="Alkaline phosphatase-like"/>
    <property type="match status" value="1"/>
</dbReference>
<sequence>MTRRKFLLVGIDGLRVADALRPGAAPALAALIEAGSLHPMTMEVPTWSGPGWSSILTGTTHAQHGVFDNTFHGNTLSANADLLSRAFFADPTRGTFAAVSWPPLADPAGPGPVIATRSDQQRSGMHRLVIRDGETYGYRAGDGEIAAFSRLALRDAGPDASFVYLGEVDEAGHLYGGTSPEYAAALRRVDAHLAGIVAAVAARAETHDEDWLIGVTSDHGHVDAGGHGGADEVVTASFLALGRFVRGGSVHPTALVSRQRIRPDEVAGVLLAHLE</sequence>
<accession>A0ABP8VIZ3</accession>
<dbReference type="InterPro" id="IPR017850">
    <property type="entry name" value="Alkaline_phosphatase_core_sf"/>
</dbReference>
<evidence type="ECO:0000313" key="2">
    <source>
        <dbReference type="Proteomes" id="UP001501295"/>
    </source>
</evidence>
<name>A0ABP8VIZ3_9MICO</name>
<dbReference type="InterPro" id="IPR002591">
    <property type="entry name" value="Phosphodiest/P_Trfase"/>
</dbReference>
<protein>
    <recommendedName>
        <fullName evidence="3">Type I phosphodiesterase/nucleotide pyrophosphatase</fullName>
    </recommendedName>
</protein>
<proteinExistence type="predicted"/>
<reference evidence="2" key="1">
    <citation type="journal article" date="2019" name="Int. J. Syst. Evol. Microbiol.">
        <title>The Global Catalogue of Microorganisms (GCM) 10K type strain sequencing project: providing services to taxonomists for standard genome sequencing and annotation.</title>
        <authorList>
            <consortium name="The Broad Institute Genomics Platform"/>
            <consortium name="The Broad Institute Genome Sequencing Center for Infectious Disease"/>
            <person name="Wu L."/>
            <person name="Ma J."/>
        </authorList>
    </citation>
    <scope>NUCLEOTIDE SEQUENCE [LARGE SCALE GENOMIC DNA]</scope>
    <source>
        <strain evidence="2">JCM 18956</strain>
    </source>
</reference>
<keyword evidence="2" id="KW-1185">Reference proteome</keyword>
<dbReference type="PANTHER" id="PTHR10151:SF120">
    <property type="entry name" value="BIS(5'-ADENOSYL)-TRIPHOSPHATASE"/>
    <property type="match status" value="1"/>
</dbReference>
<dbReference type="Proteomes" id="UP001501295">
    <property type="component" value="Unassembled WGS sequence"/>
</dbReference>
<gene>
    <name evidence="1" type="ORF">GCM10025780_00100</name>
</gene>
<evidence type="ECO:0008006" key="3">
    <source>
        <dbReference type="Google" id="ProtNLM"/>
    </source>
</evidence>
<dbReference type="RefSeq" id="WP_345371794.1">
    <property type="nucleotide sequence ID" value="NZ_BAABLM010000001.1"/>
</dbReference>
<dbReference type="Pfam" id="PF01663">
    <property type="entry name" value="Phosphodiest"/>
    <property type="match status" value="1"/>
</dbReference>
<dbReference type="Gene3D" id="3.40.720.10">
    <property type="entry name" value="Alkaline Phosphatase, subunit A"/>
    <property type="match status" value="1"/>
</dbReference>
<dbReference type="EMBL" id="BAABLM010000001">
    <property type="protein sequence ID" value="GAA4663537.1"/>
    <property type="molecule type" value="Genomic_DNA"/>
</dbReference>
<comment type="caution">
    <text evidence="1">The sequence shown here is derived from an EMBL/GenBank/DDBJ whole genome shotgun (WGS) entry which is preliminary data.</text>
</comment>